<evidence type="ECO:0000313" key="4">
    <source>
        <dbReference type="Proteomes" id="UP000009168"/>
    </source>
</evidence>
<evidence type="ECO:0000256" key="2">
    <source>
        <dbReference type="SAM" id="MobiDB-lite"/>
    </source>
</evidence>
<dbReference type="Gene3D" id="1.10.287.1490">
    <property type="match status" value="1"/>
</dbReference>
<organism evidence="3 4">
    <name type="scientific">Tetrahymena thermophila (strain SB210)</name>
    <dbReference type="NCBI Taxonomy" id="312017"/>
    <lineage>
        <taxon>Eukaryota</taxon>
        <taxon>Sar</taxon>
        <taxon>Alveolata</taxon>
        <taxon>Ciliophora</taxon>
        <taxon>Intramacronucleata</taxon>
        <taxon>Oligohymenophorea</taxon>
        <taxon>Hymenostomatida</taxon>
        <taxon>Tetrahymenina</taxon>
        <taxon>Tetrahymenidae</taxon>
        <taxon>Tetrahymena</taxon>
    </lineage>
</organism>
<name>Q23G50_TETTS</name>
<evidence type="ECO:0000313" key="3">
    <source>
        <dbReference type="EMBL" id="EAR95410.2"/>
    </source>
</evidence>
<dbReference type="Proteomes" id="UP000009168">
    <property type="component" value="Unassembled WGS sequence"/>
</dbReference>
<dbReference type="OMA" id="FLDIECL"/>
<dbReference type="InParanoid" id="Q23G50"/>
<keyword evidence="1" id="KW-0175">Coiled coil</keyword>
<dbReference type="KEGG" id="tet:TTHERM_00077140"/>
<feature type="region of interest" description="Disordered" evidence="2">
    <location>
        <begin position="1"/>
        <end position="24"/>
    </location>
</feature>
<dbReference type="GeneID" id="7834395"/>
<dbReference type="RefSeq" id="XP_001015655.2">
    <property type="nucleotide sequence ID" value="XM_001015655.3"/>
</dbReference>
<dbReference type="HOGENOM" id="CLU_596549_0_0_1"/>
<dbReference type="eggNOG" id="ENOG502R2WR">
    <property type="taxonomic scope" value="Eukaryota"/>
</dbReference>
<evidence type="ECO:0000256" key="1">
    <source>
        <dbReference type="SAM" id="Coils"/>
    </source>
</evidence>
<protein>
    <submittedName>
        <fullName evidence="3">Uncharacterized protein</fullName>
    </submittedName>
</protein>
<proteinExistence type="predicted"/>
<feature type="coiled-coil region" evidence="1">
    <location>
        <begin position="48"/>
        <end position="110"/>
    </location>
</feature>
<accession>Q23G50</accession>
<dbReference type="EMBL" id="GG662704">
    <property type="protein sequence ID" value="EAR95410.2"/>
    <property type="molecule type" value="Genomic_DNA"/>
</dbReference>
<dbReference type="AlphaFoldDB" id="Q23G50"/>
<gene>
    <name evidence="3" type="ORF">TTHERM_00077140</name>
</gene>
<keyword evidence="4" id="KW-1185">Reference proteome</keyword>
<reference evidence="4" key="1">
    <citation type="journal article" date="2006" name="PLoS Biol.">
        <title>Macronuclear genome sequence of the ciliate Tetrahymena thermophila, a model eukaryote.</title>
        <authorList>
            <person name="Eisen J.A."/>
            <person name="Coyne R.S."/>
            <person name="Wu M."/>
            <person name="Wu D."/>
            <person name="Thiagarajan M."/>
            <person name="Wortman J.R."/>
            <person name="Badger J.H."/>
            <person name="Ren Q."/>
            <person name="Amedeo P."/>
            <person name="Jones K.M."/>
            <person name="Tallon L.J."/>
            <person name="Delcher A.L."/>
            <person name="Salzberg S.L."/>
            <person name="Silva J.C."/>
            <person name="Haas B.J."/>
            <person name="Majoros W.H."/>
            <person name="Farzad M."/>
            <person name="Carlton J.M."/>
            <person name="Smith R.K. Jr."/>
            <person name="Garg J."/>
            <person name="Pearlman R.E."/>
            <person name="Karrer K.M."/>
            <person name="Sun L."/>
            <person name="Manning G."/>
            <person name="Elde N.C."/>
            <person name="Turkewitz A.P."/>
            <person name="Asai D.J."/>
            <person name="Wilkes D.E."/>
            <person name="Wang Y."/>
            <person name="Cai H."/>
            <person name="Collins K."/>
            <person name="Stewart B.A."/>
            <person name="Lee S.R."/>
            <person name="Wilamowska K."/>
            <person name="Weinberg Z."/>
            <person name="Ruzzo W.L."/>
            <person name="Wloga D."/>
            <person name="Gaertig J."/>
            <person name="Frankel J."/>
            <person name="Tsao C.-C."/>
            <person name="Gorovsky M.A."/>
            <person name="Keeling P.J."/>
            <person name="Waller R.F."/>
            <person name="Patron N.J."/>
            <person name="Cherry J.M."/>
            <person name="Stover N.A."/>
            <person name="Krieger C.J."/>
            <person name="del Toro C."/>
            <person name="Ryder H.F."/>
            <person name="Williamson S.C."/>
            <person name="Barbeau R.A."/>
            <person name="Hamilton E.P."/>
            <person name="Orias E."/>
        </authorList>
    </citation>
    <scope>NUCLEOTIDE SEQUENCE [LARGE SCALE GENOMIC DNA]</scope>
    <source>
        <strain evidence="4">SB210</strain>
    </source>
</reference>
<feature type="coiled-coil region" evidence="1">
    <location>
        <begin position="169"/>
        <end position="334"/>
    </location>
</feature>
<sequence length="459" mass="53151">MKSKDSDSGSSQFEQIDSVNMNDIPDPFRDSIAYRASMAARIGDVNDIKTLKQKIKILKAAVLKERETKMQMEKKIEQLSASYVDAQKLIEKKEETIIYQEQQLQQFREKLVLLGHESNKYLDLYHKTKNQIIQQNDSTAIKQVEDGDSIISSFKQIIGFSSGSSSQGSQNAIAEIQRLQKENFMLKEEIEKQKVALNNAESKGKQDAMDISKKQMQEVNKKIEQLNSQIQELKDKVVDTTTQLQNKTQELQEKDQLLTQLKQETNSKNQIIEKMKNELEFTNDKCKKMDSKITNYLSEIEQKTNKITQIEAQYELIKVDKESLQQQVDQMDSKVMLFTMRRIQGLYEDPCQIICRKDLEGQHILDFDTVKEKFSLNALDIRDILCEFEPEPILTLQLGKNQTIIFKGGSDLRIIEKKLRNFLNGAPVKRTLTRQQTNKQQQGQQQQGLLDNMFSFLKQ</sequence>
<feature type="compositionally biased region" description="Polar residues" evidence="2">
    <location>
        <begin position="8"/>
        <end position="21"/>
    </location>
</feature>